<sequence>MVDDFIDAWQLAQCRESAALTQSEVAALMGVTKARVWQIERGKVSSVDVVARHGEALILQFRPEGRREMSLASDWMKLMTAHDVARQLPEIPQLRDLCRSMAVLEAILSPEWSNRHHSFGSGWGAGEEMASMRDGSGDEYSIVFSAAGAYIRGFAHEAVMSPYGNDGPWPGVLDSVPEAFRQCVREPAFCDEDGMPVVTACLWRTAGDDGWRVGEIDYPDGAGDPDGAVHLFARLVDPSPEAFRRFAEDYYEIPVNLDAVRHVYALRPLTQTVVTALNTDLPLADLTDDLAAARYPSIAG</sequence>
<organism evidence="2 3">
    <name type="scientific">Nonomuraea insulae</name>
    <dbReference type="NCBI Taxonomy" id="1616787"/>
    <lineage>
        <taxon>Bacteria</taxon>
        <taxon>Bacillati</taxon>
        <taxon>Actinomycetota</taxon>
        <taxon>Actinomycetes</taxon>
        <taxon>Streptosporangiales</taxon>
        <taxon>Streptosporangiaceae</taxon>
        <taxon>Nonomuraea</taxon>
    </lineage>
</organism>
<keyword evidence="3" id="KW-1185">Reference proteome</keyword>
<evidence type="ECO:0000313" key="3">
    <source>
        <dbReference type="Proteomes" id="UP001596058"/>
    </source>
</evidence>
<dbReference type="Gene3D" id="1.10.260.40">
    <property type="entry name" value="lambda repressor-like DNA-binding domains"/>
    <property type="match status" value="1"/>
</dbReference>
<comment type="caution">
    <text evidence="2">The sequence shown here is derived from an EMBL/GenBank/DDBJ whole genome shotgun (WGS) entry which is preliminary data.</text>
</comment>
<dbReference type="EMBL" id="JBHSPA010000008">
    <property type="protein sequence ID" value="MFC5823398.1"/>
    <property type="molecule type" value="Genomic_DNA"/>
</dbReference>
<dbReference type="InterPro" id="IPR001387">
    <property type="entry name" value="Cro/C1-type_HTH"/>
</dbReference>
<evidence type="ECO:0000259" key="1">
    <source>
        <dbReference type="PROSITE" id="PS50943"/>
    </source>
</evidence>
<dbReference type="Pfam" id="PF13560">
    <property type="entry name" value="HTH_31"/>
    <property type="match status" value="1"/>
</dbReference>
<gene>
    <name evidence="2" type="ORF">ACFPZ3_06010</name>
</gene>
<dbReference type="SUPFAM" id="SSF47413">
    <property type="entry name" value="lambda repressor-like DNA-binding domains"/>
    <property type="match status" value="1"/>
</dbReference>
<feature type="domain" description="HTH cro/C1-type" evidence="1">
    <location>
        <begin position="11"/>
        <end position="45"/>
    </location>
</feature>
<dbReference type="PROSITE" id="PS50943">
    <property type="entry name" value="HTH_CROC1"/>
    <property type="match status" value="1"/>
</dbReference>
<evidence type="ECO:0000313" key="2">
    <source>
        <dbReference type="EMBL" id="MFC5823398.1"/>
    </source>
</evidence>
<dbReference type="InterPro" id="IPR010982">
    <property type="entry name" value="Lambda_DNA-bd_dom_sf"/>
</dbReference>
<dbReference type="Proteomes" id="UP001596058">
    <property type="component" value="Unassembled WGS sequence"/>
</dbReference>
<proteinExistence type="predicted"/>
<dbReference type="RefSeq" id="WP_379512933.1">
    <property type="nucleotide sequence ID" value="NZ_JBHSPA010000008.1"/>
</dbReference>
<reference evidence="3" key="1">
    <citation type="journal article" date="2019" name="Int. J. Syst. Evol. Microbiol.">
        <title>The Global Catalogue of Microorganisms (GCM) 10K type strain sequencing project: providing services to taxonomists for standard genome sequencing and annotation.</title>
        <authorList>
            <consortium name="The Broad Institute Genomics Platform"/>
            <consortium name="The Broad Institute Genome Sequencing Center for Infectious Disease"/>
            <person name="Wu L."/>
            <person name="Ma J."/>
        </authorList>
    </citation>
    <scope>NUCLEOTIDE SEQUENCE [LARGE SCALE GENOMIC DNA]</scope>
    <source>
        <strain evidence="3">CCUG 53903</strain>
    </source>
</reference>
<protein>
    <submittedName>
        <fullName evidence="2">Helix-turn-helix domain-containing protein</fullName>
    </submittedName>
</protein>
<accession>A0ABW1CFH8</accession>
<dbReference type="CDD" id="cd00093">
    <property type="entry name" value="HTH_XRE"/>
    <property type="match status" value="1"/>
</dbReference>
<name>A0ABW1CFH8_9ACTN</name>